<sequence length="68" mass="7543">MTNWRRDSKRSGINPLASRLTGQTSGKSAKPSPDLSRLDESTSDIDSLIDPGTKERSCEKGDREHRTL</sequence>
<evidence type="ECO:0000313" key="2">
    <source>
        <dbReference type="EMBL" id="ART31352.1"/>
    </source>
</evidence>
<gene>
    <name evidence="2" type="ORF">AEK19_MT1136</name>
</gene>
<feature type="compositionally biased region" description="Basic and acidic residues" evidence="1">
    <location>
        <begin position="52"/>
        <end position="68"/>
    </location>
</feature>
<feature type="region of interest" description="Disordered" evidence="1">
    <location>
        <begin position="1"/>
        <end position="68"/>
    </location>
</feature>
<accession>A0A1Y0B1M9</accession>
<evidence type="ECO:0000256" key="1">
    <source>
        <dbReference type="SAM" id="MobiDB-lite"/>
    </source>
</evidence>
<organism evidence="2">
    <name type="scientific">Utricularia reniformis</name>
    <dbReference type="NCBI Taxonomy" id="192314"/>
    <lineage>
        <taxon>Eukaryota</taxon>
        <taxon>Viridiplantae</taxon>
        <taxon>Streptophyta</taxon>
        <taxon>Embryophyta</taxon>
        <taxon>Tracheophyta</taxon>
        <taxon>Spermatophyta</taxon>
        <taxon>Magnoliopsida</taxon>
        <taxon>eudicotyledons</taxon>
        <taxon>Gunneridae</taxon>
        <taxon>Pentapetalae</taxon>
        <taxon>asterids</taxon>
        <taxon>lamiids</taxon>
        <taxon>Lamiales</taxon>
        <taxon>Lentibulariaceae</taxon>
        <taxon>Utricularia</taxon>
    </lineage>
</organism>
<reference evidence="2" key="1">
    <citation type="submission" date="2017-03" db="EMBL/GenBank/DDBJ databases">
        <title>The mitochondrial genome of the carnivorous plant Utricularia reniformis (Lentibulariaceae): structure, comparative analysis and evolutionary landmarks.</title>
        <authorList>
            <person name="Silva S.R."/>
            <person name="Alvarenga D.O."/>
            <person name="Michael T.P."/>
            <person name="Miranda V.F.O."/>
            <person name="Varani A.M."/>
        </authorList>
    </citation>
    <scope>NUCLEOTIDE SEQUENCE</scope>
</reference>
<dbReference type="AlphaFoldDB" id="A0A1Y0B1M9"/>
<proteinExistence type="predicted"/>
<dbReference type="EMBL" id="KY774314">
    <property type="protein sequence ID" value="ART31352.1"/>
    <property type="molecule type" value="Genomic_DNA"/>
</dbReference>
<name>A0A1Y0B1M9_9LAMI</name>
<geneLocation type="mitochondrion" evidence="2"/>
<protein>
    <submittedName>
        <fullName evidence="2">Uncharacterized protein</fullName>
    </submittedName>
</protein>
<feature type="compositionally biased region" description="Basic and acidic residues" evidence="1">
    <location>
        <begin position="1"/>
        <end position="10"/>
    </location>
</feature>
<keyword evidence="2" id="KW-0496">Mitochondrion</keyword>